<proteinExistence type="predicted"/>
<organism evidence="1">
    <name type="scientific">Oryza meridionalis</name>
    <dbReference type="NCBI Taxonomy" id="40149"/>
    <lineage>
        <taxon>Eukaryota</taxon>
        <taxon>Viridiplantae</taxon>
        <taxon>Streptophyta</taxon>
        <taxon>Embryophyta</taxon>
        <taxon>Tracheophyta</taxon>
        <taxon>Spermatophyta</taxon>
        <taxon>Magnoliopsida</taxon>
        <taxon>Liliopsida</taxon>
        <taxon>Poales</taxon>
        <taxon>Poaceae</taxon>
        <taxon>BOP clade</taxon>
        <taxon>Oryzoideae</taxon>
        <taxon>Oryzeae</taxon>
        <taxon>Oryzinae</taxon>
        <taxon>Oryza</taxon>
    </lineage>
</organism>
<reference evidence="1" key="2">
    <citation type="submission" date="2018-05" db="EMBL/GenBank/DDBJ databases">
        <title>OmerRS3 (Oryza meridionalis Reference Sequence Version 3).</title>
        <authorList>
            <person name="Zhang J."/>
            <person name="Kudrna D."/>
            <person name="Lee S."/>
            <person name="Talag J."/>
            <person name="Welchert J."/>
            <person name="Wing R.A."/>
        </authorList>
    </citation>
    <scope>NUCLEOTIDE SEQUENCE [LARGE SCALE GENOMIC DNA]</scope>
    <source>
        <strain evidence="1">cv. OR44</strain>
    </source>
</reference>
<evidence type="ECO:0000313" key="1">
    <source>
        <dbReference type="EnsemblPlants" id="OMERI09G14230.1"/>
    </source>
</evidence>
<dbReference type="EnsemblPlants" id="OMERI09G14230.1">
    <property type="protein sequence ID" value="OMERI09G14230.1"/>
    <property type="gene ID" value="OMERI09G14230"/>
</dbReference>
<name>A0A0E0EUP5_9ORYZ</name>
<dbReference type="Proteomes" id="UP000008021">
    <property type="component" value="Chromosome 9"/>
</dbReference>
<accession>A0A0E0EUP5</accession>
<protein>
    <submittedName>
        <fullName evidence="1">Uncharacterized protein</fullName>
    </submittedName>
</protein>
<reference evidence="1" key="1">
    <citation type="submission" date="2015-04" db="UniProtKB">
        <authorList>
            <consortium name="EnsemblPlants"/>
        </authorList>
    </citation>
    <scope>IDENTIFICATION</scope>
</reference>
<sequence length="76" mass="8431">MRGGSEQGLDPCWELRDAHTLSSALSWRRRCEEISDHRGQATGIGSPRKASAATWRREHLVRWGSVEQIGGGDLAM</sequence>
<dbReference type="HOGENOM" id="CLU_199323_0_0_1"/>
<evidence type="ECO:0000313" key="2">
    <source>
        <dbReference type="Proteomes" id="UP000008021"/>
    </source>
</evidence>
<keyword evidence="2" id="KW-1185">Reference proteome</keyword>
<dbReference type="AlphaFoldDB" id="A0A0E0EUP5"/>
<dbReference type="Gramene" id="OMERI09G14230.1">
    <property type="protein sequence ID" value="OMERI09G14230.1"/>
    <property type="gene ID" value="OMERI09G14230"/>
</dbReference>